<organism evidence="1 2">
    <name type="scientific">Candidatus Flavonifractor merdigallinarum</name>
    <dbReference type="NCBI Taxonomy" id="2838589"/>
    <lineage>
        <taxon>Bacteria</taxon>
        <taxon>Bacillati</taxon>
        <taxon>Bacillota</taxon>
        <taxon>Clostridia</taxon>
        <taxon>Eubacteriales</taxon>
        <taxon>Oscillospiraceae</taxon>
        <taxon>Flavonifractor</taxon>
    </lineage>
</organism>
<gene>
    <name evidence="1" type="ORF">H9841_06580</name>
</gene>
<reference evidence="1" key="2">
    <citation type="submission" date="2021-04" db="EMBL/GenBank/DDBJ databases">
        <authorList>
            <person name="Gilroy R."/>
        </authorList>
    </citation>
    <scope>NUCLEOTIDE SEQUENCE</scope>
    <source>
        <strain evidence="1">ChiBcec16_6824</strain>
    </source>
</reference>
<reference evidence="1" key="1">
    <citation type="journal article" date="2021" name="PeerJ">
        <title>Extensive microbial diversity within the chicken gut microbiome revealed by metagenomics and culture.</title>
        <authorList>
            <person name="Gilroy R."/>
            <person name="Ravi A."/>
            <person name="Getino M."/>
            <person name="Pursley I."/>
            <person name="Horton D.L."/>
            <person name="Alikhan N.F."/>
            <person name="Baker D."/>
            <person name="Gharbi K."/>
            <person name="Hall N."/>
            <person name="Watson M."/>
            <person name="Adriaenssens E.M."/>
            <person name="Foster-Nyarko E."/>
            <person name="Jarju S."/>
            <person name="Secka A."/>
            <person name="Antonio M."/>
            <person name="Oren A."/>
            <person name="Chaudhuri R.R."/>
            <person name="La Ragione R."/>
            <person name="Hildebrand F."/>
            <person name="Pallen M.J."/>
        </authorList>
    </citation>
    <scope>NUCLEOTIDE SEQUENCE</scope>
    <source>
        <strain evidence="1">ChiBcec16_6824</strain>
    </source>
</reference>
<accession>A0A9D1Y8R1</accession>
<dbReference type="AlphaFoldDB" id="A0A9D1Y8R1"/>
<evidence type="ECO:0000313" key="2">
    <source>
        <dbReference type="Proteomes" id="UP000823868"/>
    </source>
</evidence>
<proteinExistence type="predicted"/>
<dbReference type="Proteomes" id="UP000823868">
    <property type="component" value="Unassembled WGS sequence"/>
</dbReference>
<evidence type="ECO:0000313" key="1">
    <source>
        <dbReference type="EMBL" id="HIY21548.1"/>
    </source>
</evidence>
<dbReference type="EMBL" id="DXDX01000121">
    <property type="protein sequence ID" value="HIY21548.1"/>
    <property type="molecule type" value="Genomic_DNA"/>
</dbReference>
<sequence length="88" mass="9786">MYDWTPIPPGGRSPALQPAQAMFLELSQLLDGLQPGPVDGRHLGPSVQNVLWLQRMLGQAQTGVLDGPLFFRLTHLHRLCRRCGNTEL</sequence>
<name>A0A9D1Y8R1_9FIRM</name>
<comment type="caution">
    <text evidence="1">The sequence shown here is derived from an EMBL/GenBank/DDBJ whole genome shotgun (WGS) entry which is preliminary data.</text>
</comment>
<protein>
    <submittedName>
        <fullName evidence="1">Uncharacterized protein</fullName>
    </submittedName>
</protein>